<organism evidence="5 6">
    <name type="scientific">Sphingorhabdus buctiana</name>
    <dbReference type="NCBI Taxonomy" id="1508805"/>
    <lineage>
        <taxon>Bacteria</taxon>
        <taxon>Pseudomonadati</taxon>
        <taxon>Pseudomonadota</taxon>
        <taxon>Alphaproteobacteria</taxon>
        <taxon>Sphingomonadales</taxon>
        <taxon>Sphingomonadaceae</taxon>
        <taxon>Sphingorhabdus</taxon>
    </lineage>
</organism>
<keyword evidence="4" id="KW-0460">Magnesium</keyword>
<dbReference type="EMBL" id="JBHUEL010000002">
    <property type="protein sequence ID" value="MFD1765701.1"/>
    <property type="molecule type" value="Genomic_DNA"/>
</dbReference>
<evidence type="ECO:0000313" key="5">
    <source>
        <dbReference type="EMBL" id="MFD1765701.1"/>
    </source>
</evidence>
<dbReference type="InterPro" id="IPR002698">
    <property type="entry name" value="FTHF_cligase"/>
</dbReference>
<accession>A0ABW4MC93</accession>
<evidence type="ECO:0000256" key="3">
    <source>
        <dbReference type="ARBA" id="ARBA00022840"/>
    </source>
</evidence>
<keyword evidence="3 4" id="KW-0067">ATP-binding</keyword>
<comment type="cofactor">
    <cofactor evidence="4">
        <name>Mg(2+)</name>
        <dbReference type="ChEBI" id="CHEBI:18420"/>
    </cofactor>
</comment>
<keyword evidence="5" id="KW-0436">Ligase</keyword>
<evidence type="ECO:0000256" key="4">
    <source>
        <dbReference type="RuleBase" id="RU361279"/>
    </source>
</evidence>
<dbReference type="Gene3D" id="3.40.50.10420">
    <property type="entry name" value="NagB/RpiA/CoA transferase-like"/>
    <property type="match status" value="1"/>
</dbReference>
<dbReference type="GO" id="GO:0030272">
    <property type="term" value="F:5-formyltetrahydrofolate cyclo-ligase activity"/>
    <property type="evidence" value="ECO:0007669"/>
    <property type="project" value="UniProtKB-EC"/>
</dbReference>
<dbReference type="EC" id="6.3.3.2" evidence="4"/>
<dbReference type="Pfam" id="PF01812">
    <property type="entry name" value="5-FTHF_cyc-lig"/>
    <property type="match status" value="1"/>
</dbReference>
<dbReference type="PANTHER" id="PTHR23407:SF1">
    <property type="entry name" value="5-FORMYLTETRAHYDROFOLATE CYCLO-LIGASE"/>
    <property type="match status" value="1"/>
</dbReference>
<dbReference type="RefSeq" id="WP_381511078.1">
    <property type="nucleotide sequence ID" value="NZ_JBHUEL010000002.1"/>
</dbReference>
<dbReference type="Proteomes" id="UP001597215">
    <property type="component" value="Unassembled WGS sequence"/>
</dbReference>
<comment type="similarity">
    <text evidence="1 4">Belongs to the 5-formyltetrahydrofolate cyclo-ligase family.</text>
</comment>
<evidence type="ECO:0000313" key="6">
    <source>
        <dbReference type="Proteomes" id="UP001597215"/>
    </source>
</evidence>
<gene>
    <name evidence="5" type="ORF">ACFSAG_02450</name>
</gene>
<keyword evidence="4" id="KW-0479">Metal-binding</keyword>
<dbReference type="InterPro" id="IPR024185">
    <property type="entry name" value="FTHF_cligase-like_sf"/>
</dbReference>
<evidence type="ECO:0000256" key="1">
    <source>
        <dbReference type="ARBA" id="ARBA00010638"/>
    </source>
</evidence>
<dbReference type="InterPro" id="IPR037171">
    <property type="entry name" value="NagB/RpiA_transferase-like"/>
</dbReference>
<dbReference type="SUPFAM" id="SSF100950">
    <property type="entry name" value="NagB/RpiA/CoA transferase-like"/>
    <property type="match status" value="1"/>
</dbReference>
<dbReference type="PIRSF" id="PIRSF006806">
    <property type="entry name" value="FTHF_cligase"/>
    <property type="match status" value="1"/>
</dbReference>
<reference evidence="6" key="1">
    <citation type="journal article" date="2019" name="Int. J. Syst. Evol. Microbiol.">
        <title>The Global Catalogue of Microorganisms (GCM) 10K type strain sequencing project: providing services to taxonomists for standard genome sequencing and annotation.</title>
        <authorList>
            <consortium name="The Broad Institute Genomics Platform"/>
            <consortium name="The Broad Institute Genome Sequencing Center for Infectious Disease"/>
            <person name="Wu L."/>
            <person name="Ma J."/>
        </authorList>
    </citation>
    <scope>NUCLEOTIDE SEQUENCE [LARGE SCALE GENOMIC DNA]</scope>
    <source>
        <strain evidence="6">CGMCC 1.12449</strain>
    </source>
</reference>
<dbReference type="PANTHER" id="PTHR23407">
    <property type="entry name" value="ATPASE INHIBITOR/5-FORMYLTETRAHYDROFOLATE CYCLO-LIGASE"/>
    <property type="match status" value="1"/>
</dbReference>
<protein>
    <recommendedName>
        <fullName evidence="4">5-formyltetrahydrofolate cyclo-ligase</fullName>
        <ecNumber evidence="4">6.3.3.2</ecNumber>
    </recommendedName>
</protein>
<comment type="caution">
    <text evidence="5">The sequence shown here is derived from an EMBL/GenBank/DDBJ whole genome shotgun (WGS) entry which is preliminary data.</text>
</comment>
<keyword evidence="2 4" id="KW-0547">Nucleotide-binding</keyword>
<evidence type="ECO:0000256" key="2">
    <source>
        <dbReference type="ARBA" id="ARBA00022741"/>
    </source>
</evidence>
<keyword evidence="6" id="KW-1185">Reference proteome</keyword>
<name>A0ABW4MC93_9SPHN</name>
<sequence>MPEGDVKSTLRRKCRAERDRFVAAMAPGQKALAFSHLPSPLAKLCLKGTVVAGYISIGSEADPSHLLAGAASQGCIIALPHVTSKVSPMRFLHWSAGEPLEMGPFGLSQPLADAPEVRPDIILAPLVAFDTRLMRLGQGAGHYDRALSLLENSAAIGIAWSIQEVDLVPTDPWDIPLDAILTEKSWISR</sequence>
<comment type="catalytic activity">
    <reaction evidence="4">
        <text>(6S)-5-formyl-5,6,7,8-tetrahydrofolate + ATP = (6R)-5,10-methenyltetrahydrofolate + ADP + phosphate</text>
        <dbReference type="Rhea" id="RHEA:10488"/>
        <dbReference type="ChEBI" id="CHEBI:30616"/>
        <dbReference type="ChEBI" id="CHEBI:43474"/>
        <dbReference type="ChEBI" id="CHEBI:57455"/>
        <dbReference type="ChEBI" id="CHEBI:57457"/>
        <dbReference type="ChEBI" id="CHEBI:456216"/>
        <dbReference type="EC" id="6.3.3.2"/>
    </reaction>
</comment>
<proteinExistence type="inferred from homology"/>
<dbReference type="NCBIfam" id="TIGR02727">
    <property type="entry name" value="MTHFS_bact"/>
    <property type="match status" value="1"/>
</dbReference>